<keyword evidence="2" id="KW-0812">Transmembrane</keyword>
<feature type="transmembrane region" description="Helical" evidence="2">
    <location>
        <begin position="64"/>
        <end position="86"/>
    </location>
</feature>
<dbReference type="Proteomes" id="UP001303760">
    <property type="component" value="Unassembled WGS sequence"/>
</dbReference>
<protein>
    <submittedName>
        <fullName evidence="3">Uncharacterized protein</fullName>
    </submittedName>
</protein>
<gene>
    <name evidence="3" type="ORF">C8A03DRAFT_37223</name>
</gene>
<dbReference type="EMBL" id="MU860311">
    <property type="protein sequence ID" value="KAK4234961.1"/>
    <property type="molecule type" value="Genomic_DNA"/>
</dbReference>
<evidence type="ECO:0000256" key="2">
    <source>
        <dbReference type="SAM" id="Phobius"/>
    </source>
</evidence>
<evidence type="ECO:0000256" key="1">
    <source>
        <dbReference type="SAM" id="MobiDB-lite"/>
    </source>
</evidence>
<reference evidence="3" key="2">
    <citation type="submission" date="2023-05" db="EMBL/GenBank/DDBJ databases">
        <authorList>
            <consortium name="Lawrence Berkeley National Laboratory"/>
            <person name="Steindorff A."/>
            <person name="Hensen N."/>
            <person name="Bonometti L."/>
            <person name="Westerberg I."/>
            <person name="Brannstrom I.O."/>
            <person name="Guillou S."/>
            <person name="Cros-Aarteil S."/>
            <person name="Calhoun S."/>
            <person name="Haridas S."/>
            <person name="Kuo A."/>
            <person name="Mondo S."/>
            <person name="Pangilinan J."/>
            <person name="Riley R."/>
            <person name="Labutti K."/>
            <person name="Andreopoulos B."/>
            <person name="Lipzen A."/>
            <person name="Chen C."/>
            <person name="Yanf M."/>
            <person name="Daum C."/>
            <person name="Ng V."/>
            <person name="Clum A."/>
            <person name="Ohm R."/>
            <person name="Martin F."/>
            <person name="Silar P."/>
            <person name="Natvig D."/>
            <person name="Lalanne C."/>
            <person name="Gautier V."/>
            <person name="Ament-Velasquez S.L."/>
            <person name="Kruys A."/>
            <person name="Hutchinson M.I."/>
            <person name="Powell A.J."/>
            <person name="Barry K."/>
            <person name="Miller A.N."/>
            <person name="Grigoriev I.V."/>
            <person name="Debuchy R."/>
            <person name="Gladieux P."/>
            <person name="Thoren M.H."/>
            <person name="Johannesson H."/>
        </authorList>
    </citation>
    <scope>NUCLEOTIDE SEQUENCE</scope>
    <source>
        <strain evidence="3">CBS 532.94</strain>
    </source>
</reference>
<accession>A0AAN7H4S5</accession>
<keyword evidence="2" id="KW-1133">Transmembrane helix</keyword>
<keyword evidence="2" id="KW-0472">Membrane</keyword>
<feature type="compositionally biased region" description="Acidic residues" evidence="1">
    <location>
        <begin position="37"/>
        <end position="55"/>
    </location>
</feature>
<evidence type="ECO:0000313" key="3">
    <source>
        <dbReference type="EMBL" id="KAK4234961.1"/>
    </source>
</evidence>
<sequence length="184" mass="19730">MASPSVLWGIRTISVSQPWYTSDLSSPPSFPPFRDPDNDDGDGGPFQDDPDGDRDDDTHLSPGIIAAIVVAAFAFFLLVAGLLAYLNYRRRRARKIEIAMKEEAATSTRAVSVTAASGALVDPPPPYDGVHLESQHHHAPQHQERRWDSLSVTTGSVMDDPDALGSHATITDGLEPGRNNGGGS</sequence>
<reference evidence="3" key="1">
    <citation type="journal article" date="2023" name="Mol. Phylogenet. Evol.">
        <title>Genome-scale phylogeny and comparative genomics of the fungal order Sordariales.</title>
        <authorList>
            <person name="Hensen N."/>
            <person name="Bonometti L."/>
            <person name="Westerberg I."/>
            <person name="Brannstrom I.O."/>
            <person name="Guillou S."/>
            <person name="Cros-Aarteil S."/>
            <person name="Calhoun S."/>
            <person name="Haridas S."/>
            <person name="Kuo A."/>
            <person name="Mondo S."/>
            <person name="Pangilinan J."/>
            <person name="Riley R."/>
            <person name="LaButti K."/>
            <person name="Andreopoulos B."/>
            <person name="Lipzen A."/>
            <person name="Chen C."/>
            <person name="Yan M."/>
            <person name="Daum C."/>
            <person name="Ng V."/>
            <person name="Clum A."/>
            <person name="Steindorff A."/>
            <person name="Ohm R.A."/>
            <person name="Martin F."/>
            <person name="Silar P."/>
            <person name="Natvig D.O."/>
            <person name="Lalanne C."/>
            <person name="Gautier V."/>
            <person name="Ament-Velasquez S.L."/>
            <person name="Kruys A."/>
            <person name="Hutchinson M.I."/>
            <person name="Powell A.J."/>
            <person name="Barry K."/>
            <person name="Miller A.N."/>
            <person name="Grigoriev I.V."/>
            <person name="Debuchy R."/>
            <person name="Gladieux P."/>
            <person name="Hiltunen Thoren M."/>
            <person name="Johannesson H."/>
        </authorList>
    </citation>
    <scope>NUCLEOTIDE SEQUENCE</scope>
    <source>
        <strain evidence="3">CBS 532.94</strain>
    </source>
</reference>
<name>A0AAN7H4S5_9PEZI</name>
<feature type="region of interest" description="Disordered" evidence="1">
    <location>
        <begin position="19"/>
        <end position="58"/>
    </location>
</feature>
<comment type="caution">
    <text evidence="3">The sequence shown here is derived from an EMBL/GenBank/DDBJ whole genome shotgun (WGS) entry which is preliminary data.</text>
</comment>
<feature type="region of interest" description="Disordered" evidence="1">
    <location>
        <begin position="158"/>
        <end position="184"/>
    </location>
</feature>
<keyword evidence="4" id="KW-1185">Reference proteome</keyword>
<dbReference type="AlphaFoldDB" id="A0AAN7H4S5"/>
<organism evidence="3 4">
    <name type="scientific">Achaetomium macrosporum</name>
    <dbReference type="NCBI Taxonomy" id="79813"/>
    <lineage>
        <taxon>Eukaryota</taxon>
        <taxon>Fungi</taxon>
        <taxon>Dikarya</taxon>
        <taxon>Ascomycota</taxon>
        <taxon>Pezizomycotina</taxon>
        <taxon>Sordariomycetes</taxon>
        <taxon>Sordariomycetidae</taxon>
        <taxon>Sordariales</taxon>
        <taxon>Chaetomiaceae</taxon>
        <taxon>Achaetomium</taxon>
    </lineage>
</organism>
<evidence type="ECO:0000313" key="4">
    <source>
        <dbReference type="Proteomes" id="UP001303760"/>
    </source>
</evidence>
<proteinExistence type="predicted"/>